<reference evidence="1 2" key="1">
    <citation type="journal article" date="2011" name="J. Bacteriol.">
        <title>Complete genome sequences of two hemotropic Mycoplasmas, Mycoplasma haemofelis strain Ohio2 and Mycoplasma suis strain Illinois.</title>
        <authorList>
            <person name="Messick J.B."/>
            <person name="Santos A.P."/>
            <person name="Guimaraes A.M."/>
        </authorList>
    </citation>
    <scope>NUCLEOTIDE SEQUENCE [LARGE SCALE GENOMIC DNA]</scope>
    <source>
        <strain evidence="1 2">Ohio2</strain>
    </source>
</reference>
<reference key="2">
    <citation type="submission" date="2011-05" db="EMBL/GenBank/DDBJ databases">
        <title>The Genome of Mycoplasma haemofelis Strain Ohio2, a pathogenic hemoplasma of the cat.</title>
        <authorList>
            <person name="Santos A.P."/>
            <person name="Guimaraes A.M.S."/>
            <person name="SanMiguel P.J."/>
            <person name="Martin S.W."/>
            <person name="Messick J.B."/>
        </authorList>
    </citation>
    <scope>NUCLEOTIDE SEQUENCE</scope>
    <source>
        <strain>Ohio2</strain>
    </source>
</reference>
<organism evidence="1 2">
    <name type="scientific">Mycoplasma haemofelis (strain Ohio2)</name>
    <dbReference type="NCBI Taxonomy" id="859194"/>
    <lineage>
        <taxon>Bacteria</taxon>
        <taxon>Bacillati</taxon>
        <taxon>Mycoplasmatota</taxon>
        <taxon>Mollicutes</taxon>
        <taxon>Mycoplasmataceae</taxon>
        <taxon>Mycoplasma</taxon>
    </lineage>
</organism>
<dbReference type="BioCyc" id="MHAE859194:G1GR7-840-MONOMER"/>
<dbReference type="EMBL" id="CP002808">
    <property type="protein sequence ID" value="AEG73106.1"/>
    <property type="molecule type" value="Genomic_DNA"/>
</dbReference>
<proteinExistence type="predicted"/>
<dbReference type="KEGG" id="mhf:MHF_0842"/>
<dbReference type="HOGENOM" id="CLU_087258_1_0_14"/>
<sequence>MNWIAKSVLVVLGSVSAVGGVFIGKQFSSRETAKKTISEVLGKSLIDPKITSYSTKWDYRKDKLKKAKEEDLVPSLAGLKSKNNSLTGEDIRNWCEVNVKGFEGDDEGKKLKNAASYCTFNIKDKMTGTPIEENGSWDSAKQKLKGIQSGTPLSQKMQSVKALLEQNPNPQEDALKQWCLEAYDKQFMDDQDQDLRDANSYCV</sequence>
<accession>F6FIQ8</accession>
<dbReference type="Proteomes" id="UP000007952">
    <property type="component" value="Chromosome"/>
</dbReference>
<dbReference type="STRING" id="859194.MHF_0842"/>
<gene>
    <name evidence="1" type="ordered locus">MHF_0842</name>
</gene>
<evidence type="ECO:0000313" key="2">
    <source>
        <dbReference type="Proteomes" id="UP000007952"/>
    </source>
</evidence>
<name>F6FIQ8_MYCHI</name>
<dbReference type="AlphaFoldDB" id="F6FIQ8"/>
<protein>
    <submittedName>
        <fullName evidence="1">Uncharacterized protein</fullName>
    </submittedName>
</protein>
<evidence type="ECO:0000313" key="1">
    <source>
        <dbReference type="EMBL" id="AEG73106.1"/>
    </source>
</evidence>